<protein>
    <recommendedName>
        <fullName evidence="4 5">Carbamate kinase</fullName>
    </recommendedName>
</protein>
<evidence type="ECO:0000313" key="8">
    <source>
        <dbReference type="Proteomes" id="UP000438699"/>
    </source>
</evidence>
<reference evidence="7 8" key="1">
    <citation type="journal article" date="2017" name="Int. J. Syst. Evol. Microbiol.">
        <title>Desulfovibrio senegalensis sp. nov., a mesophilic sulfate reducer isolated from marine sediment.</title>
        <authorList>
            <person name="Thioye A."/>
            <person name="Gam Z.B.A."/>
            <person name="Mbengue M."/>
            <person name="Cayol J.L."/>
            <person name="Joseph-Bartoli M."/>
            <person name="Toure-Kane C."/>
            <person name="Labat M."/>
        </authorList>
    </citation>
    <scope>NUCLEOTIDE SEQUENCE [LARGE SCALE GENOMIC DNA]</scope>
    <source>
        <strain evidence="7 8">DSM 101509</strain>
    </source>
</reference>
<dbReference type="GO" id="GO:0019546">
    <property type="term" value="P:L-arginine deiminase pathway"/>
    <property type="evidence" value="ECO:0007669"/>
    <property type="project" value="TreeGrafter"/>
</dbReference>
<dbReference type="OrthoDB" id="9766717at2"/>
<dbReference type="SUPFAM" id="SSF53633">
    <property type="entry name" value="Carbamate kinase-like"/>
    <property type="match status" value="1"/>
</dbReference>
<dbReference type="FunFam" id="3.40.1160.10:FF:000007">
    <property type="entry name" value="Carbamate kinase"/>
    <property type="match status" value="1"/>
</dbReference>
<dbReference type="NCBIfam" id="NF009007">
    <property type="entry name" value="PRK12352.1"/>
    <property type="match status" value="1"/>
</dbReference>
<comment type="caution">
    <text evidence="7">The sequence shown here is derived from an EMBL/GenBank/DDBJ whole genome shotgun (WGS) entry which is preliminary data.</text>
</comment>
<gene>
    <name evidence="7" type="primary">arcC</name>
    <name evidence="7" type="ORF">F8A88_02385</name>
</gene>
<dbReference type="Proteomes" id="UP000438699">
    <property type="component" value="Unassembled WGS sequence"/>
</dbReference>
<dbReference type="PANTHER" id="PTHR30409">
    <property type="entry name" value="CARBAMATE KINASE"/>
    <property type="match status" value="1"/>
</dbReference>
<evidence type="ECO:0000256" key="5">
    <source>
        <dbReference type="PIRNR" id="PIRNR000723"/>
    </source>
</evidence>
<name>A0A6N6N5G6_9BACT</name>
<keyword evidence="8" id="KW-1185">Reference proteome</keyword>
<accession>A0A6N6N5G6</accession>
<dbReference type="CDD" id="cd04235">
    <property type="entry name" value="AAK_CK"/>
    <property type="match status" value="1"/>
</dbReference>
<dbReference type="Pfam" id="PF00696">
    <property type="entry name" value="AA_kinase"/>
    <property type="match status" value="1"/>
</dbReference>
<dbReference type="Gene3D" id="3.40.1160.10">
    <property type="entry name" value="Acetylglutamate kinase-like"/>
    <property type="match status" value="1"/>
</dbReference>
<dbReference type="GO" id="GO:0008804">
    <property type="term" value="F:carbamate kinase activity"/>
    <property type="evidence" value="ECO:0007669"/>
    <property type="project" value="UniProtKB-UniRule"/>
</dbReference>
<sequence>MARKLAVVAMGGNSLIRDPSRKSVEDQYEAVTETVRHIAELIAAGYQVVITHGNGPQVGFIMLRSELARQYAGLHMVPLVSCVADTQGAIGYQIQQALANELRRRGLDGQTATVVTQVTVDPADPGFADPSKPVGEFYEAAEVDELKKLHPDWILKEDSGRGFRRVVPSPKPVDIVETPAVRTLLKDGFHVVTAGGGGIPVIDTDQGLLGVDAVIDKDLATGLLATKLGAPLLVISTAVPSVALNFGTPEQKNLGTVSVDEMQAYLDQGHFAPGSMAPKVQAALDFIRAGGEKVIITDPQTIGKAINDGAGTHIVP</sequence>
<evidence type="ECO:0000256" key="3">
    <source>
        <dbReference type="ARBA" id="ARBA00022777"/>
    </source>
</evidence>
<organism evidence="7 8">
    <name type="scientific">Pseudodesulfovibrio senegalensis</name>
    <dbReference type="NCBI Taxonomy" id="1721087"/>
    <lineage>
        <taxon>Bacteria</taxon>
        <taxon>Pseudomonadati</taxon>
        <taxon>Thermodesulfobacteriota</taxon>
        <taxon>Desulfovibrionia</taxon>
        <taxon>Desulfovibrionales</taxon>
        <taxon>Desulfovibrionaceae</taxon>
    </lineage>
</organism>
<keyword evidence="3 5" id="KW-0418">Kinase</keyword>
<dbReference type="NCBIfam" id="TIGR00746">
    <property type="entry name" value="arcC"/>
    <property type="match status" value="1"/>
</dbReference>
<evidence type="ECO:0000256" key="4">
    <source>
        <dbReference type="NCBIfam" id="TIGR00746"/>
    </source>
</evidence>
<dbReference type="GO" id="GO:0005829">
    <property type="term" value="C:cytosol"/>
    <property type="evidence" value="ECO:0007669"/>
    <property type="project" value="TreeGrafter"/>
</dbReference>
<dbReference type="RefSeq" id="WP_151149465.1">
    <property type="nucleotide sequence ID" value="NZ_WAIE01000001.1"/>
</dbReference>
<dbReference type="PANTHER" id="PTHR30409:SF1">
    <property type="entry name" value="CARBAMATE KINASE-RELATED"/>
    <property type="match status" value="1"/>
</dbReference>
<dbReference type="AlphaFoldDB" id="A0A6N6N5G6"/>
<dbReference type="PRINTS" id="PR01469">
    <property type="entry name" value="CARBMTKINASE"/>
</dbReference>
<dbReference type="InterPro" id="IPR036393">
    <property type="entry name" value="AceGlu_kinase-like_sf"/>
</dbReference>
<comment type="similarity">
    <text evidence="1 5">Belongs to the carbamate kinase family.</text>
</comment>
<proteinExistence type="inferred from homology"/>
<evidence type="ECO:0000259" key="6">
    <source>
        <dbReference type="Pfam" id="PF00696"/>
    </source>
</evidence>
<keyword evidence="2 5" id="KW-0808">Transferase</keyword>
<dbReference type="InterPro" id="IPR001048">
    <property type="entry name" value="Asp/Glu/Uridylate_kinase"/>
</dbReference>
<dbReference type="InterPro" id="IPR003964">
    <property type="entry name" value="Carb_kinase"/>
</dbReference>
<dbReference type="EMBL" id="WAIE01000001">
    <property type="protein sequence ID" value="KAB1443133.1"/>
    <property type="molecule type" value="Genomic_DNA"/>
</dbReference>
<evidence type="ECO:0000313" key="7">
    <source>
        <dbReference type="EMBL" id="KAB1443133.1"/>
    </source>
</evidence>
<dbReference type="PIRSF" id="PIRSF000723">
    <property type="entry name" value="Carbamate_kin"/>
    <property type="match status" value="1"/>
</dbReference>
<evidence type="ECO:0000256" key="2">
    <source>
        <dbReference type="ARBA" id="ARBA00022679"/>
    </source>
</evidence>
<evidence type="ECO:0000256" key="1">
    <source>
        <dbReference type="ARBA" id="ARBA00011066"/>
    </source>
</evidence>
<feature type="domain" description="Aspartate/glutamate/uridylate kinase" evidence="6">
    <location>
        <begin position="4"/>
        <end position="298"/>
    </location>
</feature>